<name>A0A4P7PBP3_9PSED</name>
<proteinExistence type="predicted"/>
<dbReference type="AlphaFoldDB" id="A0A4P7PBP3"/>
<dbReference type="Proteomes" id="UP000296468">
    <property type="component" value="Chromosome"/>
</dbReference>
<reference evidence="1 2" key="1">
    <citation type="journal article" date="2019" name="Front. Microbiol.">
        <title>In silico and Genetic Analyses of Cyclic Lipopeptide Synthetic Gene Clusters in Pseudomonas sp. 11K1.</title>
        <authorList>
            <person name="Zhao H."/>
            <person name="Liu Y.P."/>
            <person name="Zhang L.Q."/>
        </authorList>
    </citation>
    <scope>NUCLEOTIDE SEQUENCE [LARGE SCALE GENOMIC DNA]</scope>
    <source>
        <strain evidence="1 2">11K1</strain>
    </source>
</reference>
<evidence type="ECO:0000313" key="1">
    <source>
        <dbReference type="EMBL" id="QBZ87793.1"/>
    </source>
</evidence>
<organism evidence="1 2">
    <name type="scientific">Pseudomonas viciae</name>
    <dbReference type="NCBI Taxonomy" id="2505979"/>
    <lineage>
        <taxon>Bacteria</taxon>
        <taxon>Pseudomonadati</taxon>
        <taxon>Pseudomonadota</taxon>
        <taxon>Gammaproteobacteria</taxon>
        <taxon>Pseudomonadales</taxon>
        <taxon>Pseudomonadaceae</taxon>
        <taxon>Pseudomonas</taxon>
    </lineage>
</organism>
<sequence length="62" mass="6778">MLQFSRARRDQNVGAGLIAIAVGQSTSMLDVRPPSRASSLPQGYRCSTGYRVFTRESSRPCS</sequence>
<dbReference type="EMBL" id="CP035088">
    <property type="protein sequence ID" value="QBZ87793.1"/>
    <property type="molecule type" value="Genomic_DNA"/>
</dbReference>
<gene>
    <name evidence="1" type="ORF">EPZ47_03390</name>
</gene>
<dbReference type="KEGG" id="pvk:EPZ47_03390"/>
<protein>
    <submittedName>
        <fullName evidence="1">Uncharacterized protein</fullName>
    </submittedName>
</protein>
<accession>A0A4P7PBP3</accession>
<evidence type="ECO:0000313" key="2">
    <source>
        <dbReference type="Proteomes" id="UP000296468"/>
    </source>
</evidence>